<accession>A0A7S7LZ98</accession>
<evidence type="ECO:0000313" key="1">
    <source>
        <dbReference type="EMBL" id="QOY54186.1"/>
    </source>
</evidence>
<gene>
    <name evidence="1" type="ORF">HUE87_09900</name>
</gene>
<protein>
    <submittedName>
        <fullName evidence="1">Uncharacterized protein</fullName>
    </submittedName>
</protein>
<sequence length="108" mass="12679">MQRDAMLIQLGYAPNDALVKQLQRIEENTVGYEKIQKHIMDLHDHLKVDESYVAMSNSNDCFKIKIESPSPEIAQEAHEKIRHFSEKFKIMVNKLDNKETYYIVGFNH</sequence>
<dbReference type="KEGG" id="smas:HUE87_09900"/>
<evidence type="ECO:0000313" key="2">
    <source>
        <dbReference type="Proteomes" id="UP000593836"/>
    </source>
</evidence>
<dbReference type="EMBL" id="CP054493">
    <property type="protein sequence ID" value="QOY54186.1"/>
    <property type="molecule type" value="Genomic_DNA"/>
</dbReference>
<keyword evidence="2" id="KW-1185">Reference proteome</keyword>
<proteinExistence type="predicted"/>
<name>A0A7S7LZ98_9BACT</name>
<dbReference type="Proteomes" id="UP000593836">
    <property type="component" value="Chromosome"/>
</dbReference>
<organism evidence="1 2">
    <name type="scientific">Candidatus Sulfurimonas marisnigri</name>
    <dbReference type="NCBI Taxonomy" id="2740405"/>
    <lineage>
        <taxon>Bacteria</taxon>
        <taxon>Pseudomonadati</taxon>
        <taxon>Campylobacterota</taxon>
        <taxon>Epsilonproteobacteria</taxon>
        <taxon>Campylobacterales</taxon>
        <taxon>Sulfurimonadaceae</taxon>
        <taxon>Sulfurimonas</taxon>
    </lineage>
</organism>
<reference evidence="1 2" key="1">
    <citation type="submission" date="2020-05" db="EMBL/GenBank/DDBJ databases">
        <title>Sulfurimonas marisnigri, sp. nov., and Sulfurimonas baltica, sp. nov., manganese oxide reducing chemolithoautotrophs of the class Epsilonproteobacteria isolated from the pelagic redoxclines of the Black and Baltic Seas and emended description of the genus Sulfurimonas.</title>
        <authorList>
            <person name="Henkel J.V."/>
            <person name="Laudan C."/>
            <person name="Werner J."/>
            <person name="Neu T."/>
            <person name="Plewe S."/>
            <person name="Sproer C."/>
            <person name="Bunk B."/>
            <person name="Schulz-Vogt H.N."/>
        </authorList>
    </citation>
    <scope>NUCLEOTIDE SEQUENCE [LARGE SCALE GENOMIC DNA]</scope>
    <source>
        <strain evidence="1 2">SoZ1</strain>
    </source>
</reference>
<dbReference type="AlphaFoldDB" id="A0A7S7LZ98"/>
<dbReference type="RefSeq" id="WP_194366232.1">
    <property type="nucleotide sequence ID" value="NZ_CP054493.1"/>
</dbReference>